<feature type="region of interest" description="Disordered" evidence="1">
    <location>
        <begin position="17"/>
        <end position="39"/>
    </location>
</feature>
<evidence type="ECO:0000313" key="2">
    <source>
        <dbReference type="Proteomes" id="UP000189701"/>
    </source>
</evidence>
<dbReference type="RefSeq" id="XP_009764376.1">
    <property type="nucleotide sequence ID" value="XM_009766074.1"/>
</dbReference>
<feature type="region of interest" description="Disordered" evidence="1">
    <location>
        <begin position="86"/>
        <end position="128"/>
    </location>
</feature>
<dbReference type="eggNOG" id="ENOG502S5HJ">
    <property type="taxonomic scope" value="Eukaryota"/>
</dbReference>
<proteinExistence type="predicted"/>
<dbReference type="PANTHER" id="PTHR33730">
    <property type="entry name" value="OS05G0542732 PROTEIN-RELATED"/>
    <property type="match status" value="1"/>
</dbReference>
<accession>A0A1U7VHJ5</accession>
<dbReference type="Proteomes" id="UP000189701">
    <property type="component" value="Unplaced"/>
</dbReference>
<feature type="compositionally biased region" description="Acidic residues" evidence="1">
    <location>
        <begin position="100"/>
        <end position="110"/>
    </location>
</feature>
<sequence>MIWEQSEVICAKLEPKRTKTGKLGSAAPQAAPSPTCGARNRTLKLEASWRESGAEQGASDVKLVQLCSGQEIAKAKVRETDARFLVSSDDEDVASGSGDGEGEEDVPEGEESPKDKAVEGAVPEDGAPEDLSNIELLFYVFKKKAPTAIKEIKKARRSLGRVRVAVSFRRQGSSGLIWGDKFLSGELNQHINHKYEITKCNKASHSMGEGGQPKEENMLVKASSIGSMERSKSNGFI</sequence>
<name>A0A1U7VHJ5_NICSY</name>
<dbReference type="AlphaFoldDB" id="A0A1U7VHJ5"/>
<dbReference type="Pfam" id="PF15697">
    <property type="entry name" value="DUF4666"/>
    <property type="match status" value="1"/>
</dbReference>
<protein>
    <submittedName>
        <fullName evidence="3">Uncharacterized protein LOC104216108</fullName>
    </submittedName>
</protein>
<organism evidence="2 3">
    <name type="scientific">Nicotiana sylvestris</name>
    <name type="common">Wood tobacco</name>
    <name type="synonym">South American tobacco</name>
    <dbReference type="NCBI Taxonomy" id="4096"/>
    <lineage>
        <taxon>Eukaryota</taxon>
        <taxon>Viridiplantae</taxon>
        <taxon>Streptophyta</taxon>
        <taxon>Embryophyta</taxon>
        <taxon>Tracheophyta</taxon>
        <taxon>Spermatophyta</taxon>
        <taxon>Magnoliopsida</taxon>
        <taxon>eudicotyledons</taxon>
        <taxon>Gunneridae</taxon>
        <taxon>Pentapetalae</taxon>
        <taxon>asterids</taxon>
        <taxon>lamiids</taxon>
        <taxon>Solanales</taxon>
        <taxon>Solanaceae</taxon>
        <taxon>Nicotianoideae</taxon>
        <taxon>Nicotianeae</taxon>
        <taxon>Nicotiana</taxon>
    </lineage>
</organism>
<evidence type="ECO:0000313" key="3">
    <source>
        <dbReference type="RefSeq" id="XP_009764376.1"/>
    </source>
</evidence>
<keyword evidence="2" id="KW-1185">Reference proteome</keyword>
<dbReference type="InterPro" id="IPR031421">
    <property type="entry name" value="DUF4666"/>
</dbReference>
<reference evidence="2" key="1">
    <citation type="journal article" date="2013" name="Genome Biol.">
        <title>Reference genomes and transcriptomes of Nicotiana sylvestris and Nicotiana tomentosiformis.</title>
        <authorList>
            <person name="Sierro N."/>
            <person name="Battey J.N."/>
            <person name="Ouadi S."/>
            <person name="Bovet L."/>
            <person name="Goepfert S."/>
            <person name="Bakaher N."/>
            <person name="Peitsch M.C."/>
            <person name="Ivanov N.V."/>
        </authorList>
    </citation>
    <scope>NUCLEOTIDE SEQUENCE [LARGE SCALE GENOMIC DNA]</scope>
</reference>
<dbReference type="PANTHER" id="PTHR33730:SF39">
    <property type="entry name" value="MAPK KINASE SUBSTRATE PROTEIN"/>
    <property type="match status" value="1"/>
</dbReference>
<gene>
    <name evidence="3" type="primary">LOC104216108</name>
</gene>
<reference evidence="3" key="2">
    <citation type="submission" date="2025-08" db="UniProtKB">
        <authorList>
            <consortium name="RefSeq"/>
        </authorList>
    </citation>
    <scope>IDENTIFICATION</scope>
    <source>
        <tissue evidence="3">Leaf</tissue>
    </source>
</reference>
<evidence type="ECO:0000256" key="1">
    <source>
        <dbReference type="SAM" id="MobiDB-lite"/>
    </source>
</evidence>